<dbReference type="GO" id="GO:0005886">
    <property type="term" value="C:plasma membrane"/>
    <property type="evidence" value="ECO:0007669"/>
    <property type="project" value="UniProtKB-SubCell"/>
</dbReference>
<feature type="transmembrane region" description="Helical" evidence="1">
    <location>
        <begin position="17"/>
        <end position="38"/>
    </location>
</feature>
<keyword evidence="1" id="KW-0812">Transmembrane</keyword>
<dbReference type="EMBL" id="JAAGWY010000001">
    <property type="protein sequence ID" value="NEN04689.1"/>
    <property type="molecule type" value="Genomic_DNA"/>
</dbReference>
<keyword evidence="3" id="KW-1185">Reference proteome</keyword>
<evidence type="ECO:0000313" key="2">
    <source>
        <dbReference type="EMBL" id="NEN04689.1"/>
    </source>
</evidence>
<feature type="transmembrane region" description="Helical" evidence="1">
    <location>
        <begin position="75"/>
        <end position="93"/>
    </location>
</feature>
<dbReference type="Pfam" id="PF12679">
    <property type="entry name" value="ABC2_membrane_2"/>
    <property type="match status" value="1"/>
</dbReference>
<keyword evidence="1" id="KW-0472">Membrane</keyword>
<protein>
    <submittedName>
        <fullName evidence="2">ABC transporter permease subunit</fullName>
    </submittedName>
</protein>
<dbReference type="Proteomes" id="UP000474967">
    <property type="component" value="Unassembled WGS sequence"/>
</dbReference>
<feature type="transmembrane region" description="Helical" evidence="1">
    <location>
        <begin position="235"/>
        <end position="256"/>
    </location>
</feature>
<dbReference type="GO" id="GO:0140359">
    <property type="term" value="F:ABC-type transporter activity"/>
    <property type="evidence" value="ECO:0007669"/>
    <property type="project" value="InterPro"/>
</dbReference>
<dbReference type="RefSeq" id="WP_163287790.1">
    <property type="nucleotide sequence ID" value="NZ_JAAGWY010000001.1"/>
</dbReference>
<evidence type="ECO:0000313" key="3">
    <source>
        <dbReference type="Proteomes" id="UP000474967"/>
    </source>
</evidence>
<evidence type="ECO:0000256" key="1">
    <source>
        <dbReference type="SAM" id="Phobius"/>
    </source>
</evidence>
<accession>A0A6L9XTG3</accession>
<feature type="transmembrane region" description="Helical" evidence="1">
    <location>
        <begin position="123"/>
        <end position="144"/>
    </location>
</feature>
<organism evidence="2 3">
    <name type="scientific">Leifsonia tongyongensis</name>
    <dbReference type="NCBI Taxonomy" id="1268043"/>
    <lineage>
        <taxon>Bacteria</taxon>
        <taxon>Bacillati</taxon>
        <taxon>Actinomycetota</taxon>
        <taxon>Actinomycetes</taxon>
        <taxon>Micrococcales</taxon>
        <taxon>Microbacteriaceae</taxon>
        <taxon>Leifsonia</taxon>
    </lineage>
</organism>
<gene>
    <name evidence="2" type="ORF">G3T36_02285</name>
</gene>
<sequence>MRFDVARIDLRQRRRSILWFTVGVAAYTYLLVAMYPAIKSDSSLGALTADNPTVAALLGVSGSFTSPAGWINGNLYANFFPLMILLMTIGYGASSIAGQSETGQLGLVASIPISRARLVGEKILVLIALAIPVTLAALAFTMLGRQYELALPGWPLVGTTAAVLLMGIDFGLLALAVGAVSGSRGLALGLTSAMAAASYLVSSLAPVVGWIRSIRGASLFYWAVGGDQLRSGPSAGGFAVLVLTGVALYLAATILIKRLDIR</sequence>
<feature type="transmembrane region" description="Helical" evidence="1">
    <location>
        <begin position="156"/>
        <end position="180"/>
    </location>
</feature>
<comment type="caution">
    <text evidence="2">The sequence shown here is derived from an EMBL/GenBank/DDBJ whole genome shotgun (WGS) entry which is preliminary data.</text>
</comment>
<name>A0A6L9XTG3_9MICO</name>
<keyword evidence="1" id="KW-1133">Transmembrane helix</keyword>
<dbReference type="AlphaFoldDB" id="A0A6L9XTG3"/>
<proteinExistence type="predicted"/>
<reference evidence="2 3" key="1">
    <citation type="journal article" date="2014" name="J. Microbiol.">
        <title>Diaminobutyricibacter tongyongensis gen. nov., sp. nov. and Homoserinibacter gongjuensis gen. nov., sp. nov. belong to the family Microbacteriaceae.</title>
        <authorList>
            <person name="Kim S.J."/>
            <person name="Ahn J.H."/>
            <person name="Weon H.Y."/>
            <person name="Hamada M."/>
            <person name="Suzuki K."/>
            <person name="Kwon S.W."/>
        </authorList>
    </citation>
    <scope>NUCLEOTIDE SEQUENCE [LARGE SCALE GENOMIC DNA]</scope>
    <source>
        <strain evidence="2 3">NBRC 108724</strain>
    </source>
</reference>
<feature type="transmembrane region" description="Helical" evidence="1">
    <location>
        <begin position="187"/>
        <end position="211"/>
    </location>
</feature>